<evidence type="ECO:0000313" key="2">
    <source>
        <dbReference type="EMBL" id="AWB09728.1"/>
    </source>
</evidence>
<dbReference type="InterPro" id="IPR006674">
    <property type="entry name" value="HD_domain"/>
</dbReference>
<dbReference type="EMBL" id="CP020921">
    <property type="protein sequence ID" value="AWB09728.1"/>
    <property type="molecule type" value="Genomic_DNA"/>
</dbReference>
<dbReference type="Proteomes" id="UP000244792">
    <property type="component" value="Chromosome"/>
</dbReference>
<dbReference type="NCBIfam" id="TIGR00277">
    <property type="entry name" value="HDIG"/>
    <property type="match status" value="1"/>
</dbReference>
<dbReference type="SUPFAM" id="SSF109604">
    <property type="entry name" value="HD-domain/PDEase-like"/>
    <property type="match status" value="1"/>
</dbReference>
<dbReference type="OrthoDB" id="9801160at2"/>
<evidence type="ECO:0000259" key="1">
    <source>
        <dbReference type="Pfam" id="PF01966"/>
    </source>
</evidence>
<dbReference type="CDD" id="cd00077">
    <property type="entry name" value="HDc"/>
    <property type="match status" value="1"/>
</dbReference>
<keyword evidence="3" id="KW-1185">Reference proteome</keyword>
<dbReference type="Gene3D" id="1.10.3210.10">
    <property type="entry name" value="Hypothetical protein af1432"/>
    <property type="match status" value="1"/>
</dbReference>
<sequence>MSERNRNIELLKKYLKKDYMIKHSIAVEAVMEAIAIEFDKDANLYATAGLMHDIDYEITQNDPENHAIVGAKILRENGFDEEVCKIVQAHRKSRIEDIESFDEAAIVCSDAISGLVVASALIHPDKKLSSIDAEFICRRFYEKGFAKGANREKILICKYLPLELEQFAQLAHSGMLKHSEELGL</sequence>
<dbReference type="Pfam" id="PF01966">
    <property type="entry name" value="HD"/>
    <property type="match status" value="1"/>
</dbReference>
<name>A0A2R4VZ31_THEAF</name>
<dbReference type="PANTHER" id="PTHR38659:SF1">
    <property type="entry name" value="METAL DEPENDENT PHOSPHOHYDROLASE"/>
    <property type="match status" value="1"/>
</dbReference>
<dbReference type="KEGG" id="taci:TDSAC_0351"/>
<gene>
    <name evidence="2" type="ORF">TDSAC_0351</name>
</gene>
<protein>
    <submittedName>
        <fullName evidence="2">HDIG domain-containing protein</fullName>
    </submittedName>
</protein>
<reference evidence="2 3" key="1">
    <citation type="submission" date="2017-04" db="EMBL/GenBank/DDBJ databases">
        <title>Genomic insights into metabolism of Thermodesulfobium acidiphilum.</title>
        <authorList>
            <person name="Toshchakov S.V."/>
            <person name="Frolov E.N."/>
            <person name="Kublanov I.V."/>
            <person name="Samarov N.I."/>
            <person name="Novikov A."/>
            <person name="Lebedinsky A.V."/>
            <person name="Bonch-Osmolovskaya E.A."/>
            <person name="Chernyh N.A."/>
        </authorList>
    </citation>
    <scope>NUCLEOTIDE SEQUENCE [LARGE SCALE GENOMIC DNA]</scope>
    <source>
        <strain evidence="2 3">3127-1</strain>
    </source>
</reference>
<dbReference type="RefSeq" id="WP_108308419.1">
    <property type="nucleotide sequence ID" value="NZ_CP020921.1"/>
</dbReference>
<evidence type="ECO:0000313" key="3">
    <source>
        <dbReference type="Proteomes" id="UP000244792"/>
    </source>
</evidence>
<organism evidence="2 3">
    <name type="scientific">Thermodesulfobium acidiphilum</name>
    <dbReference type="NCBI Taxonomy" id="1794699"/>
    <lineage>
        <taxon>Bacteria</taxon>
        <taxon>Pseudomonadati</taxon>
        <taxon>Thermodesulfobiota</taxon>
        <taxon>Thermodesulfobiia</taxon>
        <taxon>Thermodesulfobiales</taxon>
        <taxon>Thermodesulfobiaceae</taxon>
        <taxon>Thermodesulfobium</taxon>
    </lineage>
</organism>
<feature type="domain" description="HD" evidence="1">
    <location>
        <begin position="21"/>
        <end position="106"/>
    </location>
</feature>
<dbReference type="AlphaFoldDB" id="A0A2R4VZ31"/>
<dbReference type="InterPro" id="IPR003607">
    <property type="entry name" value="HD/PDEase_dom"/>
</dbReference>
<accession>A0A2R4VZ31</accession>
<dbReference type="PANTHER" id="PTHR38659">
    <property type="entry name" value="METAL-DEPENDENT PHOSPHOHYDROLASE"/>
    <property type="match status" value="1"/>
</dbReference>
<proteinExistence type="predicted"/>
<dbReference type="InterPro" id="IPR006675">
    <property type="entry name" value="HDIG_dom"/>
</dbReference>